<dbReference type="AlphaFoldDB" id="A0A1Y1YKQ6"/>
<proteinExistence type="predicted"/>
<evidence type="ECO:0000313" key="2">
    <source>
        <dbReference type="EMBL" id="ORX98601.1"/>
    </source>
</evidence>
<dbReference type="Gene3D" id="6.20.250.70">
    <property type="match status" value="1"/>
</dbReference>
<dbReference type="InterPro" id="IPR053263">
    <property type="entry name" value="Euk_RPA34_RNAP_subunit"/>
</dbReference>
<keyword evidence="2" id="KW-0240">DNA-directed RNA polymerase</keyword>
<comment type="caution">
    <text evidence="2">The sequence shown here is derived from an EMBL/GenBank/DDBJ whole genome shotgun (WGS) entry which is preliminary data.</text>
</comment>
<feature type="region of interest" description="Disordered" evidence="1">
    <location>
        <begin position="296"/>
        <end position="383"/>
    </location>
</feature>
<dbReference type="STRING" id="1231657.A0A1Y1YKQ6"/>
<accession>A0A1Y1YKQ6</accession>
<reference evidence="2 3" key="1">
    <citation type="submission" date="2016-07" db="EMBL/GenBank/DDBJ databases">
        <title>Pervasive Adenine N6-methylation of Active Genes in Fungi.</title>
        <authorList>
            <consortium name="DOE Joint Genome Institute"/>
            <person name="Mondo S.J."/>
            <person name="Dannebaum R.O."/>
            <person name="Kuo R.C."/>
            <person name="Labutti K."/>
            <person name="Haridas S."/>
            <person name="Kuo A."/>
            <person name="Salamov A."/>
            <person name="Ahrendt S.R."/>
            <person name="Lipzen A."/>
            <person name="Sullivan W."/>
            <person name="Andreopoulos W.B."/>
            <person name="Clum A."/>
            <person name="Lindquist E."/>
            <person name="Daum C."/>
            <person name="Ramamoorthy G.K."/>
            <person name="Gryganskyi A."/>
            <person name="Culley D."/>
            <person name="Magnuson J.K."/>
            <person name="James T.Y."/>
            <person name="O'Malley M.A."/>
            <person name="Stajich J.E."/>
            <person name="Spatafora J.W."/>
            <person name="Visel A."/>
            <person name="Grigoriev I.V."/>
        </authorList>
    </citation>
    <scope>NUCLEOTIDE SEQUENCE [LARGE SCALE GENOMIC DNA]</scope>
    <source>
        <strain evidence="2 3">CBS 115471</strain>
    </source>
</reference>
<sequence length="383" mass="40507">MKKPRRSDVQAPAPRASAPPKKKTKPGHSDSNLQLSTEFVQVSDDSGTEAMPRPKPSAKPTTQKTPVTIGVHRPGANGALKKAPTTSTVPPASASSSSSSDASHVSSSDSSSKDSDDEEAPAALQPSAEKQPTAPQSHAVEFRPALPYVPPKGFTAVPPPTNTSSRALRMFENLQGKQIWHITAPADVSMSELKEVALDIASKGEAILRQKGADYGFAPGGVDEEATRRVLIPGAAGYKAVSTPITQTLHLQQLPRLPELARRQADINTGSAAAASITASTTRAPRPQVKGLRMRFFPSGFGDQDPGIIGSSDSEGEAPSTVGHGVPSGVHAAQRPEKRKHDQVNGAEGGEVATKKHKKHRTPEEKKSRKERKRSKGSAKEKQ</sequence>
<feature type="compositionally biased region" description="Low complexity" evidence="1">
    <location>
        <begin position="82"/>
        <end position="110"/>
    </location>
</feature>
<dbReference type="GO" id="GO:0006360">
    <property type="term" value="P:transcription by RNA polymerase I"/>
    <property type="evidence" value="ECO:0007669"/>
    <property type="project" value="InterPro"/>
</dbReference>
<evidence type="ECO:0000313" key="3">
    <source>
        <dbReference type="Proteomes" id="UP000193144"/>
    </source>
</evidence>
<name>A0A1Y1YKQ6_9PLEO</name>
<dbReference type="PANTHER" id="PTHR28155:SF1">
    <property type="entry name" value="DNA-DIRECTED RNA POLYMERASE I SUBUNIT RPA34.5-DOMAIN-CONTAINING PROTEIN"/>
    <property type="match status" value="1"/>
</dbReference>
<protein>
    <submittedName>
        <fullName evidence="2">DNA-directed RNA polymerase I subunit RPA34.5-domain-containing protein</fullName>
    </submittedName>
</protein>
<dbReference type="OrthoDB" id="76224at2759"/>
<feature type="compositionally biased region" description="Basic and acidic residues" evidence="1">
    <location>
        <begin position="334"/>
        <end position="343"/>
    </location>
</feature>
<organism evidence="2 3">
    <name type="scientific">Clohesyomyces aquaticus</name>
    <dbReference type="NCBI Taxonomy" id="1231657"/>
    <lineage>
        <taxon>Eukaryota</taxon>
        <taxon>Fungi</taxon>
        <taxon>Dikarya</taxon>
        <taxon>Ascomycota</taxon>
        <taxon>Pezizomycotina</taxon>
        <taxon>Dothideomycetes</taxon>
        <taxon>Pleosporomycetidae</taxon>
        <taxon>Pleosporales</taxon>
        <taxon>Lindgomycetaceae</taxon>
        <taxon>Clohesyomyces</taxon>
    </lineage>
</organism>
<keyword evidence="3" id="KW-1185">Reference proteome</keyword>
<evidence type="ECO:0000256" key="1">
    <source>
        <dbReference type="SAM" id="MobiDB-lite"/>
    </source>
</evidence>
<dbReference type="EMBL" id="MCFA01000212">
    <property type="protein sequence ID" value="ORX98601.1"/>
    <property type="molecule type" value="Genomic_DNA"/>
</dbReference>
<gene>
    <name evidence="2" type="ORF">BCR34DRAFT_495989</name>
</gene>
<dbReference type="Proteomes" id="UP000193144">
    <property type="component" value="Unassembled WGS sequence"/>
</dbReference>
<dbReference type="GO" id="GO:0000428">
    <property type="term" value="C:DNA-directed RNA polymerase complex"/>
    <property type="evidence" value="ECO:0007669"/>
    <property type="project" value="UniProtKB-KW"/>
</dbReference>
<keyword evidence="2" id="KW-0804">Transcription</keyword>
<dbReference type="InterPro" id="IPR013240">
    <property type="entry name" value="DNA-dir_RNA_pol1_su_RPA34"/>
</dbReference>
<dbReference type="PANTHER" id="PTHR28155">
    <property type="entry name" value="ACR243WP"/>
    <property type="match status" value="1"/>
</dbReference>
<feature type="compositionally biased region" description="Polar residues" evidence="1">
    <location>
        <begin position="29"/>
        <end position="45"/>
    </location>
</feature>
<dbReference type="Pfam" id="PF08208">
    <property type="entry name" value="RNA_polI_A34"/>
    <property type="match status" value="1"/>
</dbReference>
<feature type="region of interest" description="Disordered" evidence="1">
    <location>
        <begin position="1"/>
        <end position="141"/>
    </location>
</feature>